<dbReference type="AlphaFoldDB" id="A0A6M3LM41"/>
<proteinExistence type="predicted"/>
<sequence>MKFQFTKKIEYGRRGPVVYETDRLLIDLHETYAQARLTMRVNGPCTAYAEFHQTYEWPTSLSQRWGKRFYKHFSGRQAMAKAKAWINYMLNHAPSGYSELSGNFFEARAAWEADEKGEEEGPFGA</sequence>
<protein>
    <submittedName>
        <fullName evidence="1">Uncharacterized protein</fullName>
    </submittedName>
</protein>
<organism evidence="1">
    <name type="scientific">viral metagenome</name>
    <dbReference type="NCBI Taxonomy" id="1070528"/>
    <lineage>
        <taxon>unclassified sequences</taxon>
        <taxon>metagenomes</taxon>
        <taxon>organismal metagenomes</taxon>
    </lineage>
</organism>
<dbReference type="EMBL" id="MT143313">
    <property type="protein sequence ID" value="QJA95419.1"/>
    <property type="molecule type" value="Genomic_DNA"/>
</dbReference>
<name>A0A6M3LM41_9ZZZZ</name>
<accession>A0A6M3LM41</accession>
<gene>
    <name evidence="1" type="ORF">MM415B05390_0002</name>
</gene>
<evidence type="ECO:0000313" key="1">
    <source>
        <dbReference type="EMBL" id="QJA95419.1"/>
    </source>
</evidence>
<reference evidence="1" key="1">
    <citation type="submission" date="2020-03" db="EMBL/GenBank/DDBJ databases">
        <title>The deep terrestrial virosphere.</title>
        <authorList>
            <person name="Holmfeldt K."/>
            <person name="Nilsson E."/>
            <person name="Simone D."/>
            <person name="Lopez-Fernandez M."/>
            <person name="Wu X."/>
            <person name="de Brujin I."/>
            <person name="Lundin D."/>
            <person name="Andersson A."/>
            <person name="Bertilsson S."/>
            <person name="Dopson M."/>
        </authorList>
    </citation>
    <scope>NUCLEOTIDE SEQUENCE</scope>
    <source>
        <strain evidence="1">MM415B05390</strain>
    </source>
</reference>